<keyword evidence="4 6" id="KW-0472">Membrane</keyword>
<comment type="caution">
    <text evidence="8">The sequence shown here is derived from an EMBL/GenBank/DDBJ whole genome shotgun (WGS) entry which is preliminary data.</text>
</comment>
<organism evidence="8 9">
    <name type="scientific">Clostridium aromativorans</name>
    <dbReference type="NCBI Taxonomy" id="2836848"/>
    <lineage>
        <taxon>Bacteria</taxon>
        <taxon>Bacillati</taxon>
        <taxon>Bacillota</taxon>
        <taxon>Clostridia</taxon>
        <taxon>Eubacteriales</taxon>
        <taxon>Clostridiaceae</taxon>
        <taxon>Clostridium</taxon>
    </lineage>
</organism>
<feature type="coiled-coil region" evidence="5">
    <location>
        <begin position="227"/>
        <end position="296"/>
    </location>
</feature>
<feature type="transmembrane region" description="Helical" evidence="6">
    <location>
        <begin position="627"/>
        <end position="648"/>
    </location>
</feature>
<proteinExistence type="predicted"/>
<feature type="transmembrane region" description="Helical" evidence="6">
    <location>
        <begin position="683"/>
        <end position="700"/>
    </location>
</feature>
<feature type="domain" description="ABC-2 type transporter transmembrane" evidence="7">
    <location>
        <begin position="388"/>
        <end position="698"/>
    </location>
</feature>
<evidence type="ECO:0000256" key="5">
    <source>
        <dbReference type="SAM" id="Coils"/>
    </source>
</evidence>
<reference evidence="8" key="1">
    <citation type="submission" date="2021-11" db="EMBL/GenBank/DDBJ databases">
        <authorList>
            <person name="Qingchun L."/>
            <person name="Dong Z."/>
            <person name="Zongwei Q."/>
            <person name="Jia Z."/>
            <person name="Duotao L."/>
        </authorList>
    </citation>
    <scope>NUCLEOTIDE SEQUENCE</scope>
    <source>
        <strain evidence="8">WLY-B-L2</strain>
    </source>
</reference>
<evidence type="ECO:0000256" key="2">
    <source>
        <dbReference type="ARBA" id="ARBA00022692"/>
    </source>
</evidence>
<sequence>MNTVFKILKRDLKNITKNFAVLITIIVFCFLPSSYALVNIKASWDPYSKANTSRLPIAVVNKDEGGSINERTINVGNEIINELKKDRSINWVIIDEWQGNYGLNTGKYYSLIEIPEDFSSRLLTLATSEPQKPNIVYRANEKLNAAATEITSQAKDVLADQIKSNFVKISSREALKQMNSIGKKLNNYKPEILQIKDSLEDSITAIYKTKKYLSEVNGNSREIQDYLNKLKNDIPRLSRQIESLQDIVNHGRSLAQSTKQTINSAQNNLSNGINELQNQNTQLQSLLSSLENTDNEFVNSSAINNTIDQLDNLNDSMIEKIDSSFKTLNAIDDVLPNNGAVELINTLSRMKNSIQMEKGSLAQLKQLVNSNGSKESTDSIIAQLSKMRNELSSDAVNISNVFYSNASQTLNNMSNNIDRSLEIYEGILQSTRTIIPQLNSLANAGASISEISISHVNQINKRLGDIQNRLNQLSKDTNMINEKNIDHIIEIMEKSPEISSLLSSPIELKNVQLYNLGLFGYGVTPFYTTLSIWVGILLLSTILTLKCKKFGDGTKVSMIQEYSGKLFLFMGLSLIQTSITLLGEFLLLGIRPVNIPAMIGVAFVVSITFSIIIFTCIFILGNVGKALVTVLMIFQIFGTGGIYPLQIISTRLANMAPFLPFTYSINGFREAIGGPNWDHLLKIFGMLGYFTGIFLLIAPLKKVFQRQIQQMENDFKKSQL</sequence>
<keyword evidence="5" id="KW-0175">Coiled coil</keyword>
<dbReference type="EMBL" id="JAJJPB010000018">
    <property type="protein sequence ID" value="MCC9295824.1"/>
    <property type="molecule type" value="Genomic_DNA"/>
</dbReference>
<dbReference type="Gene3D" id="3.40.1710.10">
    <property type="entry name" value="abc type-2 transporter like domain"/>
    <property type="match status" value="1"/>
</dbReference>
<evidence type="ECO:0000256" key="4">
    <source>
        <dbReference type="ARBA" id="ARBA00023136"/>
    </source>
</evidence>
<feature type="transmembrane region" description="Helical" evidence="6">
    <location>
        <begin position="595"/>
        <end position="620"/>
    </location>
</feature>
<feature type="transmembrane region" description="Helical" evidence="6">
    <location>
        <begin position="566"/>
        <end position="589"/>
    </location>
</feature>
<comment type="subcellular location">
    <subcellularLocation>
        <location evidence="1">Membrane</location>
        <topology evidence="1">Multi-pass membrane protein</topology>
    </subcellularLocation>
</comment>
<keyword evidence="9" id="KW-1185">Reference proteome</keyword>
<protein>
    <submittedName>
        <fullName evidence="8">YhgE/Pip domain-containing protein</fullName>
    </submittedName>
</protein>
<dbReference type="PANTHER" id="PTHR43077">
    <property type="entry name" value="TRANSPORT PERMEASE YVFS-RELATED"/>
    <property type="match status" value="1"/>
</dbReference>
<dbReference type="InterPro" id="IPR017501">
    <property type="entry name" value="Phage_infect_YhgE_C"/>
</dbReference>
<dbReference type="Pfam" id="PF12698">
    <property type="entry name" value="ABC2_membrane_3"/>
    <property type="match status" value="2"/>
</dbReference>
<evidence type="ECO:0000313" key="8">
    <source>
        <dbReference type="EMBL" id="MCC9295824.1"/>
    </source>
</evidence>
<evidence type="ECO:0000256" key="3">
    <source>
        <dbReference type="ARBA" id="ARBA00022989"/>
    </source>
</evidence>
<evidence type="ECO:0000259" key="7">
    <source>
        <dbReference type="Pfam" id="PF12698"/>
    </source>
</evidence>
<feature type="domain" description="ABC-2 type transporter transmembrane" evidence="7">
    <location>
        <begin position="22"/>
        <end position="185"/>
    </location>
</feature>
<name>A0ABS8N7N5_9CLOT</name>
<dbReference type="PANTHER" id="PTHR43077:SF10">
    <property type="entry name" value="TRANSPORT PERMEASE PROTEIN"/>
    <property type="match status" value="1"/>
</dbReference>
<dbReference type="InterPro" id="IPR013525">
    <property type="entry name" value="ABC2_TM"/>
</dbReference>
<dbReference type="RefSeq" id="WP_229981699.1">
    <property type="nucleotide sequence ID" value="NZ_JAJJPB010000018.1"/>
</dbReference>
<evidence type="ECO:0000256" key="1">
    <source>
        <dbReference type="ARBA" id="ARBA00004141"/>
    </source>
</evidence>
<dbReference type="Proteomes" id="UP001165422">
    <property type="component" value="Unassembled WGS sequence"/>
</dbReference>
<gene>
    <name evidence="8" type="ORF">LN736_13230</name>
</gene>
<feature type="transmembrane region" description="Helical" evidence="6">
    <location>
        <begin position="518"/>
        <end position="545"/>
    </location>
</feature>
<dbReference type="InterPro" id="IPR017500">
    <property type="entry name" value="Phage_infect_YhgE_N"/>
</dbReference>
<dbReference type="NCBIfam" id="TIGR03062">
    <property type="entry name" value="pip_yhgE_Cterm"/>
    <property type="match status" value="1"/>
</dbReference>
<dbReference type="NCBIfam" id="TIGR03061">
    <property type="entry name" value="pip_yhgE_Nterm"/>
    <property type="match status" value="1"/>
</dbReference>
<evidence type="ECO:0000313" key="9">
    <source>
        <dbReference type="Proteomes" id="UP001165422"/>
    </source>
</evidence>
<keyword evidence="3 6" id="KW-1133">Transmembrane helix</keyword>
<accession>A0ABS8N7N5</accession>
<evidence type="ECO:0000256" key="6">
    <source>
        <dbReference type="SAM" id="Phobius"/>
    </source>
</evidence>
<dbReference type="InterPro" id="IPR051328">
    <property type="entry name" value="T7SS_ABC-Transporter"/>
</dbReference>
<keyword evidence="2 6" id="KW-0812">Transmembrane</keyword>